<dbReference type="InterPro" id="IPR009000">
    <property type="entry name" value="Transl_B-barrel_sf"/>
</dbReference>
<protein>
    <recommendedName>
        <fullName evidence="2">Alanyl-tRNA synthetase class IIc N-terminal domain-containing protein</fullName>
    </recommendedName>
</protein>
<evidence type="ECO:0008006" key="2">
    <source>
        <dbReference type="Google" id="ProtNLM"/>
    </source>
</evidence>
<reference evidence="1" key="1">
    <citation type="submission" date="2015-07" db="EMBL/GenBank/DDBJ databases">
        <title>MeaNS - Measles Nucleotide Surveillance Program.</title>
        <authorList>
            <person name="Tran T."/>
            <person name="Druce J."/>
        </authorList>
    </citation>
    <scope>NUCLEOTIDE SEQUENCE</scope>
    <source>
        <strain evidence="1">UCB-OBI-ISO-001</strain>
        <tissue evidence="1">Gonad</tissue>
    </source>
</reference>
<dbReference type="AlphaFoldDB" id="A0A0L8HZA1"/>
<sequence>MLNIYVYIISQWNTKVKSCSPAKLEIVENGKKKKISGYEVILADTILFPEGGRQPDDRGTVSTFEI</sequence>
<dbReference type="Gene3D" id="2.40.30.130">
    <property type="match status" value="1"/>
</dbReference>
<dbReference type="STRING" id="37653.A0A0L8HZA1"/>
<dbReference type="EMBL" id="KQ416934">
    <property type="protein sequence ID" value="KOF94542.1"/>
    <property type="molecule type" value="Genomic_DNA"/>
</dbReference>
<proteinExistence type="predicted"/>
<organism evidence="1">
    <name type="scientific">Octopus bimaculoides</name>
    <name type="common">California two-spotted octopus</name>
    <dbReference type="NCBI Taxonomy" id="37653"/>
    <lineage>
        <taxon>Eukaryota</taxon>
        <taxon>Metazoa</taxon>
        <taxon>Spiralia</taxon>
        <taxon>Lophotrochozoa</taxon>
        <taxon>Mollusca</taxon>
        <taxon>Cephalopoda</taxon>
        <taxon>Coleoidea</taxon>
        <taxon>Octopodiformes</taxon>
        <taxon>Octopoda</taxon>
        <taxon>Incirrata</taxon>
        <taxon>Octopodidae</taxon>
        <taxon>Octopus</taxon>
    </lineage>
</organism>
<evidence type="ECO:0000313" key="1">
    <source>
        <dbReference type="EMBL" id="KOF94542.1"/>
    </source>
</evidence>
<dbReference type="SUPFAM" id="SSF50447">
    <property type="entry name" value="Translation proteins"/>
    <property type="match status" value="1"/>
</dbReference>
<dbReference type="OrthoDB" id="288942at2759"/>
<gene>
    <name evidence="1" type="ORF">OCBIM_22001463mg</name>
</gene>
<accession>A0A0L8HZA1</accession>
<name>A0A0L8HZA1_OCTBM</name>